<dbReference type="Pfam" id="PF04542">
    <property type="entry name" value="Sigma70_r2"/>
    <property type="match status" value="1"/>
</dbReference>
<dbReference type="CDD" id="cd06171">
    <property type="entry name" value="Sigma70_r4"/>
    <property type="match status" value="1"/>
</dbReference>
<evidence type="ECO:0000313" key="7">
    <source>
        <dbReference type="EMBL" id="MFC5542446.1"/>
    </source>
</evidence>
<evidence type="ECO:0000256" key="2">
    <source>
        <dbReference type="ARBA" id="ARBA00023015"/>
    </source>
</evidence>
<organism evidence="7 8">
    <name type="scientific">Ureibacillus suwonensis</name>
    <dbReference type="NCBI Taxonomy" id="313007"/>
    <lineage>
        <taxon>Bacteria</taxon>
        <taxon>Bacillati</taxon>
        <taxon>Bacillota</taxon>
        <taxon>Bacilli</taxon>
        <taxon>Bacillales</taxon>
        <taxon>Caryophanaceae</taxon>
        <taxon>Ureibacillus</taxon>
    </lineage>
</organism>
<dbReference type="SUPFAM" id="SSF88946">
    <property type="entry name" value="Sigma2 domain of RNA polymerase sigma factors"/>
    <property type="match status" value="1"/>
</dbReference>
<proteinExistence type="inferred from homology"/>
<evidence type="ECO:0000256" key="3">
    <source>
        <dbReference type="ARBA" id="ARBA00023082"/>
    </source>
</evidence>
<keyword evidence="4" id="KW-0804">Transcription</keyword>
<comment type="similarity">
    <text evidence="1">Belongs to the sigma-70 factor family. ECF subfamily.</text>
</comment>
<dbReference type="Gene3D" id="1.10.1740.10">
    <property type="match status" value="1"/>
</dbReference>
<evidence type="ECO:0000259" key="6">
    <source>
        <dbReference type="Pfam" id="PF08281"/>
    </source>
</evidence>
<accession>A0ABW0RCZ4</accession>
<feature type="domain" description="RNA polymerase sigma factor 70 region 4 type 2" evidence="6">
    <location>
        <begin position="117"/>
        <end position="166"/>
    </location>
</feature>
<dbReference type="PANTHER" id="PTHR43133">
    <property type="entry name" value="RNA POLYMERASE ECF-TYPE SIGMA FACTO"/>
    <property type="match status" value="1"/>
</dbReference>
<evidence type="ECO:0000256" key="1">
    <source>
        <dbReference type="ARBA" id="ARBA00010641"/>
    </source>
</evidence>
<sequence length="175" mass="20287">MLEDDGTLIKSILLGDEQAMEMLVRRYYDEIFNYIYRLGSSYEEAKDITQEVFIAMLKALPTYKEQGSFKAWLFKIAHNHTMNSFRKNKHFISFSIEHENVKVGADISEHIANQSVVKEMLNALPYTQKNTIILKYIYGFTAKEIAKITGTPIPTVKSRLRQGLEKVKKQMREGK</sequence>
<feature type="domain" description="RNA polymerase sigma-70 region 2" evidence="5">
    <location>
        <begin position="23"/>
        <end position="89"/>
    </location>
</feature>
<comment type="caution">
    <text evidence="7">The sequence shown here is derived from an EMBL/GenBank/DDBJ whole genome shotgun (WGS) entry which is preliminary data.</text>
</comment>
<dbReference type="InterPro" id="IPR007627">
    <property type="entry name" value="RNA_pol_sigma70_r2"/>
</dbReference>
<gene>
    <name evidence="7" type="ORF">ACFPOH_12100</name>
</gene>
<dbReference type="SUPFAM" id="SSF88659">
    <property type="entry name" value="Sigma3 and sigma4 domains of RNA polymerase sigma factors"/>
    <property type="match status" value="1"/>
</dbReference>
<dbReference type="Pfam" id="PF08281">
    <property type="entry name" value="Sigma70_r4_2"/>
    <property type="match status" value="1"/>
</dbReference>
<keyword evidence="2" id="KW-0805">Transcription regulation</keyword>
<name>A0ABW0RCZ4_9BACL</name>
<dbReference type="InterPro" id="IPR036388">
    <property type="entry name" value="WH-like_DNA-bd_sf"/>
</dbReference>
<keyword evidence="8" id="KW-1185">Reference proteome</keyword>
<protein>
    <submittedName>
        <fullName evidence="7">RNA polymerase sigma factor</fullName>
    </submittedName>
</protein>
<dbReference type="InterPro" id="IPR013249">
    <property type="entry name" value="RNA_pol_sigma70_r4_t2"/>
</dbReference>
<dbReference type="InterPro" id="IPR039425">
    <property type="entry name" value="RNA_pol_sigma-70-like"/>
</dbReference>
<dbReference type="Proteomes" id="UP001595978">
    <property type="component" value="Unassembled WGS sequence"/>
</dbReference>
<dbReference type="InterPro" id="IPR014284">
    <property type="entry name" value="RNA_pol_sigma-70_dom"/>
</dbReference>
<dbReference type="InterPro" id="IPR013324">
    <property type="entry name" value="RNA_pol_sigma_r3/r4-like"/>
</dbReference>
<keyword evidence="3" id="KW-0731">Sigma factor</keyword>
<dbReference type="NCBIfam" id="TIGR02937">
    <property type="entry name" value="sigma70-ECF"/>
    <property type="match status" value="1"/>
</dbReference>
<evidence type="ECO:0000259" key="5">
    <source>
        <dbReference type="Pfam" id="PF04542"/>
    </source>
</evidence>
<dbReference type="Gene3D" id="1.10.10.10">
    <property type="entry name" value="Winged helix-like DNA-binding domain superfamily/Winged helix DNA-binding domain"/>
    <property type="match status" value="1"/>
</dbReference>
<evidence type="ECO:0000256" key="4">
    <source>
        <dbReference type="ARBA" id="ARBA00023163"/>
    </source>
</evidence>
<dbReference type="InterPro" id="IPR013325">
    <property type="entry name" value="RNA_pol_sigma_r2"/>
</dbReference>
<dbReference type="EMBL" id="JBHSNQ010000160">
    <property type="protein sequence ID" value="MFC5542446.1"/>
    <property type="molecule type" value="Genomic_DNA"/>
</dbReference>
<reference evidence="8" key="1">
    <citation type="journal article" date="2019" name="Int. J. Syst. Evol. Microbiol.">
        <title>The Global Catalogue of Microorganisms (GCM) 10K type strain sequencing project: providing services to taxonomists for standard genome sequencing and annotation.</title>
        <authorList>
            <consortium name="The Broad Institute Genomics Platform"/>
            <consortium name="The Broad Institute Genome Sequencing Center for Infectious Disease"/>
            <person name="Wu L."/>
            <person name="Ma J."/>
        </authorList>
    </citation>
    <scope>NUCLEOTIDE SEQUENCE [LARGE SCALE GENOMIC DNA]</scope>
    <source>
        <strain evidence="8">CCUG 56331</strain>
    </source>
</reference>
<evidence type="ECO:0000313" key="8">
    <source>
        <dbReference type="Proteomes" id="UP001595978"/>
    </source>
</evidence>
<dbReference type="PANTHER" id="PTHR43133:SF51">
    <property type="entry name" value="RNA POLYMERASE SIGMA FACTOR"/>
    <property type="match status" value="1"/>
</dbReference>
<dbReference type="RefSeq" id="WP_342468392.1">
    <property type="nucleotide sequence ID" value="NZ_JBHSNQ010000160.1"/>
</dbReference>